<dbReference type="InterPro" id="IPR009057">
    <property type="entry name" value="Homeodomain-like_sf"/>
</dbReference>
<evidence type="ECO:0000256" key="4">
    <source>
        <dbReference type="ARBA" id="ARBA00023163"/>
    </source>
</evidence>
<keyword evidence="6" id="KW-0597">Phosphoprotein</keyword>
<dbReference type="SMART" id="SM00342">
    <property type="entry name" value="HTH_ARAC"/>
    <property type="match status" value="1"/>
</dbReference>
<comment type="caution">
    <text evidence="9">The sequence shown here is derived from an EMBL/GenBank/DDBJ whole genome shotgun (WGS) entry which is preliminary data.</text>
</comment>
<sequence>MLRVLVVEDMVIIRNGIVALLKKKYNFDVLVASNGLEAIDILNEFKVDFILTDIKMPKCDGIGLIKKIRDENLEIPIVIISGYGEFEYAEKAINMGVSGYLLKPIEDSAFEKTINKILKEIEDKKKQKNILDEYKGAKEVISELGTTLLIQDAIFREIDITEFDEVKHLKGLKFSVAILNINLQNNEEKAFDYNDLNLVKYSAKKIISEMDKESNFYLIDSPNCANQIIIFFYDKDETNLENNTYKFCQSISENLKKFIKLEVSIGISDVSSKIEKKLYQQAEDYLQMRFFRNDRNVFKYNKIKTSIITDGIIERIALIEKYIQRGDLINLRLIIESLFVVNVYDVNPKCYISTILNEIIEIIIKLYGYDVYNLINSKIGLSRYIYEVKDTEALVNFIVKFIEEIYEIKNIKKVNNENIPVQVKKYIEKNYSEDLSVKKLAELFNVNYSYLSAIFTKEIGESVVSYITKVRIMKAKKLLENTSADIGTIAESVGYSDLQYFYRVFKKNTQKTPMAYRNITKKVQ</sequence>
<dbReference type="Gene3D" id="1.10.10.60">
    <property type="entry name" value="Homeodomain-like"/>
    <property type="match status" value="2"/>
</dbReference>
<comment type="function">
    <text evidence="5">May play the central regulatory role in sporulation. It may be an element of the effector pathway responsible for the activation of sporulation genes in response to nutritional stress. Spo0A may act in concert with spo0H (a sigma factor) to control the expression of some genes that are critical to the sporulation process.</text>
</comment>
<dbReference type="GO" id="GO:0000160">
    <property type="term" value="P:phosphorelay signal transduction system"/>
    <property type="evidence" value="ECO:0007669"/>
    <property type="project" value="InterPro"/>
</dbReference>
<dbReference type="PATRIC" id="fig|1502.174.peg.1577"/>
<dbReference type="PROSITE" id="PS00041">
    <property type="entry name" value="HTH_ARAC_FAMILY_1"/>
    <property type="match status" value="1"/>
</dbReference>
<dbReference type="Pfam" id="PF12833">
    <property type="entry name" value="HTH_18"/>
    <property type="match status" value="1"/>
</dbReference>
<dbReference type="InterPro" id="IPR011006">
    <property type="entry name" value="CheY-like_superfamily"/>
</dbReference>
<dbReference type="InterPro" id="IPR001789">
    <property type="entry name" value="Sig_transdc_resp-reg_receiver"/>
</dbReference>
<dbReference type="SUPFAM" id="SSF46689">
    <property type="entry name" value="Homeodomain-like"/>
    <property type="match status" value="2"/>
</dbReference>
<evidence type="ECO:0000256" key="2">
    <source>
        <dbReference type="ARBA" id="ARBA00023015"/>
    </source>
</evidence>
<keyword evidence="2" id="KW-0805">Transcription regulation</keyword>
<dbReference type="PROSITE" id="PS50110">
    <property type="entry name" value="RESPONSE_REGULATORY"/>
    <property type="match status" value="1"/>
</dbReference>
<dbReference type="InterPro" id="IPR018060">
    <property type="entry name" value="HTH_AraC"/>
</dbReference>
<protein>
    <recommendedName>
        <fullName evidence="1">Stage 0 sporulation protein A homolog</fullName>
    </recommendedName>
</protein>
<evidence type="ECO:0000256" key="5">
    <source>
        <dbReference type="ARBA" id="ARBA00024867"/>
    </source>
</evidence>
<dbReference type="GO" id="GO:0043565">
    <property type="term" value="F:sequence-specific DNA binding"/>
    <property type="evidence" value="ECO:0007669"/>
    <property type="project" value="InterPro"/>
</dbReference>
<evidence type="ECO:0000313" key="10">
    <source>
        <dbReference type="Proteomes" id="UP000070646"/>
    </source>
</evidence>
<organism evidence="9 10">
    <name type="scientific">Clostridium perfringens</name>
    <dbReference type="NCBI Taxonomy" id="1502"/>
    <lineage>
        <taxon>Bacteria</taxon>
        <taxon>Bacillati</taxon>
        <taxon>Bacillota</taxon>
        <taxon>Clostridia</taxon>
        <taxon>Eubacteriales</taxon>
        <taxon>Clostridiaceae</taxon>
        <taxon>Clostridium</taxon>
    </lineage>
</organism>
<name>A0A133N712_CLOPF</name>
<evidence type="ECO:0000313" key="9">
    <source>
        <dbReference type="EMBL" id="KXA12058.1"/>
    </source>
</evidence>
<proteinExistence type="predicted"/>
<keyword evidence="3" id="KW-0238">DNA-binding</keyword>
<evidence type="ECO:0000256" key="3">
    <source>
        <dbReference type="ARBA" id="ARBA00023125"/>
    </source>
</evidence>
<dbReference type="AlphaFoldDB" id="A0A133N712"/>
<dbReference type="PANTHER" id="PTHR43280:SF28">
    <property type="entry name" value="HTH-TYPE TRANSCRIPTIONAL ACTIVATOR RHAS"/>
    <property type="match status" value="1"/>
</dbReference>
<dbReference type="Proteomes" id="UP000070646">
    <property type="component" value="Unassembled WGS sequence"/>
</dbReference>
<dbReference type="SUPFAM" id="SSF52172">
    <property type="entry name" value="CheY-like"/>
    <property type="match status" value="1"/>
</dbReference>
<reference evidence="9 10" key="1">
    <citation type="submission" date="2016-01" db="EMBL/GenBank/DDBJ databases">
        <authorList>
            <person name="Oliw E.H."/>
        </authorList>
    </citation>
    <scope>NUCLEOTIDE SEQUENCE [LARGE SCALE GENOMIC DNA]</scope>
    <source>
        <strain evidence="9 10">MJR7757A</strain>
    </source>
</reference>
<feature type="modified residue" description="4-aspartylphosphate" evidence="6">
    <location>
        <position position="53"/>
    </location>
</feature>
<dbReference type="InterPro" id="IPR018062">
    <property type="entry name" value="HTH_AraC-typ_CS"/>
</dbReference>
<evidence type="ECO:0000256" key="1">
    <source>
        <dbReference type="ARBA" id="ARBA00018672"/>
    </source>
</evidence>
<dbReference type="GO" id="GO:0003700">
    <property type="term" value="F:DNA-binding transcription factor activity"/>
    <property type="evidence" value="ECO:0007669"/>
    <property type="project" value="InterPro"/>
</dbReference>
<dbReference type="RefSeq" id="WP_060795700.1">
    <property type="nucleotide sequence ID" value="NZ_KQ956216.1"/>
</dbReference>
<dbReference type="PANTHER" id="PTHR43280">
    <property type="entry name" value="ARAC-FAMILY TRANSCRIPTIONAL REGULATOR"/>
    <property type="match status" value="1"/>
</dbReference>
<dbReference type="Gene3D" id="3.40.50.2300">
    <property type="match status" value="1"/>
</dbReference>
<evidence type="ECO:0000256" key="6">
    <source>
        <dbReference type="PROSITE-ProRule" id="PRU00169"/>
    </source>
</evidence>
<evidence type="ECO:0000259" key="7">
    <source>
        <dbReference type="PROSITE" id="PS01124"/>
    </source>
</evidence>
<dbReference type="CDD" id="cd17536">
    <property type="entry name" value="REC_YesN-like"/>
    <property type="match status" value="1"/>
</dbReference>
<evidence type="ECO:0000259" key="8">
    <source>
        <dbReference type="PROSITE" id="PS50110"/>
    </source>
</evidence>
<keyword evidence="4" id="KW-0804">Transcription</keyword>
<gene>
    <name evidence="9" type="ORF">HMPREF3222_01565</name>
</gene>
<dbReference type="SMART" id="SM00448">
    <property type="entry name" value="REC"/>
    <property type="match status" value="1"/>
</dbReference>
<accession>A0A133N712</accession>
<dbReference type="EMBL" id="LRPU01000071">
    <property type="protein sequence ID" value="KXA12058.1"/>
    <property type="molecule type" value="Genomic_DNA"/>
</dbReference>
<feature type="domain" description="HTH araC/xylS-type" evidence="7">
    <location>
        <begin position="421"/>
        <end position="519"/>
    </location>
</feature>
<feature type="domain" description="Response regulatory" evidence="8">
    <location>
        <begin position="3"/>
        <end position="118"/>
    </location>
</feature>
<dbReference type="PROSITE" id="PS01124">
    <property type="entry name" value="HTH_ARAC_FAMILY_2"/>
    <property type="match status" value="1"/>
</dbReference>
<dbReference type="Pfam" id="PF00072">
    <property type="entry name" value="Response_reg"/>
    <property type="match status" value="1"/>
</dbReference>